<proteinExistence type="predicted"/>
<comment type="caution">
    <text evidence="2">The sequence shown here is derived from an EMBL/GenBank/DDBJ whole genome shotgun (WGS) entry which is preliminary data.</text>
</comment>
<feature type="signal peptide" evidence="1">
    <location>
        <begin position="1"/>
        <end position="22"/>
    </location>
</feature>
<sequence length="111" mass="11158">MALRALALVLALAIAAPMTGLAQDIAFHQDLAFHEGHAHGQGLVTTEAGPAESPSVDPGIASHAHCGCHLVATLDSGGTVPMPAATRRYATAAALEPASADPVLPARPPRA</sequence>
<evidence type="ECO:0000313" key="3">
    <source>
        <dbReference type="Proteomes" id="UP001055156"/>
    </source>
</evidence>
<feature type="chain" id="PRO_5045119286" description="DUF2946 domain-containing protein" evidence="1">
    <location>
        <begin position="23"/>
        <end position="111"/>
    </location>
</feature>
<accession>A0ABQ4T3U7</accession>
<gene>
    <name evidence="2" type="ORF">LKMONMHP_0499</name>
</gene>
<name>A0ABQ4T3U7_METOR</name>
<keyword evidence="3" id="KW-1185">Reference proteome</keyword>
<reference evidence="2" key="1">
    <citation type="journal article" date="2021" name="Front. Microbiol.">
        <title>Comprehensive Comparative Genomics and Phenotyping of Methylobacterium Species.</title>
        <authorList>
            <person name="Alessa O."/>
            <person name="Ogura Y."/>
            <person name="Fujitani Y."/>
            <person name="Takami H."/>
            <person name="Hayashi T."/>
            <person name="Sahin N."/>
            <person name="Tani A."/>
        </authorList>
    </citation>
    <scope>NUCLEOTIDE SEQUENCE</scope>
    <source>
        <strain evidence="2">NBRC 15689</strain>
    </source>
</reference>
<dbReference type="EMBL" id="BPQV01000001">
    <property type="protein sequence ID" value="GJE25661.1"/>
    <property type="molecule type" value="Genomic_DNA"/>
</dbReference>
<organism evidence="2 3">
    <name type="scientific">Methylobacterium organophilum</name>
    <dbReference type="NCBI Taxonomy" id="410"/>
    <lineage>
        <taxon>Bacteria</taxon>
        <taxon>Pseudomonadati</taxon>
        <taxon>Pseudomonadota</taxon>
        <taxon>Alphaproteobacteria</taxon>
        <taxon>Hyphomicrobiales</taxon>
        <taxon>Methylobacteriaceae</taxon>
        <taxon>Methylobacterium</taxon>
    </lineage>
</organism>
<keyword evidence="1" id="KW-0732">Signal</keyword>
<evidence type="ECO:0000256" key="1">
    <source>
        <dbReference type="SAM" id="SignalP"/>
    </source>
</evidence>
<reference evidence="2" key="2">
    <citation type="submission" date="2021-08" db="EMBL/GenBank/DDBJ databases">
        <authorList>
            <person name="Tani A."/>
            <person name="Ola A."/>
            <person name="Ogura Y."/>
            <person name="Katsura K."/>
            <person name="Hayashi T."/>
        </authorList>
    </citation>
    <scope>NUCLEOTIDE SEQUENCE</scope>
    <source>
        <strain evidence="2">NBRC 15689</strain>
    </source>
</reference>
<protein>
    <recommendedName>
        <fullName evidence="4">DUF2946 domain-containing protein</fullName>
    </recommendedName>
</protein>
<dbReference type="RefSeq" id="WP_238309586.1">
    <property type="nucleotide sequence ID" value="NZ_BPQV01000001.1"/>
</dbReference>
<dbReference type="Proteomes" id="UP001055156">
    <property type="component" value="Unassembled WGS sequence"/>
</dbReference>
<evidence type="ECO:0000313" key="2">
    <source>
        <dbReference type="EMBL" id="GJE25661.1"/>
    </source>
</evidence>
<evidence type="ECO:0008006" key="4">
    <source>
        <dbReference type="Google" id="ProtNLM"/>
    </source>
</evidence>